<evidence type="ECO:0000313" key="1">
    <source>
        <dbReference type="EMBL" id="KKN72379.1"/>
    </source>
</evidence>
<comment type="caution">
    <text evidence="1">The sequence shown here is derived from an EMBL/GenBank/DDBJ whole genome shotgun (WGS) entry which is preliminary data.</text>
</comment>
<sequence>MSDKPVGCPHCAKTGHIQESEIDTMYGDGYHRYVRTCTNCGTTYFVSVTPRDES</sequence>
<organism evidence="1">
    <name type="scientific">marine sediment metagenome</name>
    <dbReference type="NCBI Taxonomy" id="412755"/>
    <lineage>
        <taxon>unclassified sequences</taxon>
        <taxon>metagenomes</taxon>
        <taxon>ecological metagenomes</taxon>
    </lineage>
</organism>
<reference evidence="1" key="1">
    <citation type="journal article" date="2015" name="Nature">
        <title>Complex archaea that bridge the gap between prokaryotes and eukaryotes.</title>
        <authorList>
            <person name="Spang A."/>
            <person name="Saw J.H."/>
            <person name="Jorgensen S.L."/>
            <person name="Zaremba-Niedzwiedzka K."/>
            <person name="Martijn J."/>
            <person name="Lind A.E."/>
            <person name="van Eijk R."/>
            <person name="Schleper C."/>
            <person name="Guy L."/>
            <person name="Ettema T.J."/>
        </authorList>
    </citation>
    <scope>NUCLEOTIDE SEQUENCE</scope>
</reference>
<accession>A0A0F9SZK5</accession>
<dbReference type="AlphaFoldDB" id="A0A0F9SZK5"/>
<protein>
    <submittedName>
        <fullName evidence="1">Uncharacterized protein</fullName>
    </submittedName>
</protein>
<gene>
    <name evidence="1" type="ORF">LCGC14_0410900</name>
</gene>
<name>A0A0F9SZK5_9ZZZZ</name>
<dbReference type="EMBL" id="LAZR01000363">
    <property type="protein sequence ID" value="KKN72379.1"/>
    <property type="molecule type" value="Genomic_DNA"/>
</dbReference>
<proteinExistence type="predicted"/>